<dbReference type="RefSeq" id="WP_021054761.1">
    <property type="nucleotide sequence ID" value="NZ_KE356561.1"/>
</dbReference>
<evidence type="ECO:0000313" key="1">
    <source>
        <dbReference type="EMBL" id="ERG95283.1"/>
    </source>
</evidence>
<dbReference type="AlphaFoldDB" id="U1NET8"/>
<reference evidence="1 2" key="1">
    <citation type="journal article" date="2013" name="PLoS ONE">
        <title>Assembly-driven community genomics of a hypersaline microbial ecosystem.</title>
        <authorList>
            <person name="Podell S."/>
            <person name="Ugalde J.A."/>
            <person name="Narasingarao P."/>
            <person name="Banfield J.F."/>
            <person name="Heidelberg K.B."/>
            <person name="Allen E.E."/>
        </authorList>
    </citation>
    <scope>NUCLEOTIDE SEQUENCE [LARGE SCALE GENOMIC DNA]</scope>
    <source>
        <strain evidence="2">J07HQW2</strain>
    </source>
</reference>
<proteinExistence type="predicted"/>
<dbReference type="Proteomes" id="UP000030710">
    <property type="component" value="Unassembled WGS sequence"/>
</dbReference>
<dbReference type="eggNOG" id="arCOG02981">
    <property type="taxonomic scope" value="Archaea"/>
</dbReference>
<dbReference type="HOGENOM" id="CLU_3020935_0_0_2"/>
<organism evidence="1 2">
    <name type="scientific">Haloquadratum walsbyi J07HQW2</name>
    <dbReference type="NCBI Taxonomy" id="1238425"/>
    <lineage>
        <taxon>Archaea</taxon>
        <taxon>Methanobacteriati</taxon>
        <taxon>Methanobacteriota</taxon>
        <taxon>Stenosarchaea group</taxon>
        <taxon>Halobacteria</taxon>
        <taxon>Halobacteriales</taxon>
        <taxon>Haloferacaceae</taxon>
        <taxon>Haloquadratum</taxon>
    </lineage>
</organism>
<evidence type="ECO:0000313" key="2">
    <source>
        <dbReference type="Proteomes" id="UP000030710"/>
    </source>
</evidence>
<dbReference type="EMBL" id="KE356561">
    <property type="protein sequence ID" value="ERG95283.1"/>
    <property type="molecule type" value="Genomic_DNA"/>
</dbReference>
<sequence length="55" mass="5824">MVTATTGPDGSASVNISPEIRVNQQTGTLHINIKSPTNGSYVDRRANTDILIIGE</sequence>
<accession>U1NET8</accession>
<gene>
    <name evidence="1" type="ORF">J07HQW2_01736</name>
</gene>
<protein>
    <submittedName>
        <fullName evidence="1">Uncharacterized protein</fullName>
    </submittedName>
</protein>
<name>U1NET8_9EURY</name>